<keyword evidence="2" id="KW-0413">Isomerase</keyword>
<feature type="domain" description="Xylose isomerase-like TIM barrel" evidence="1">
    <location>
        <begin position="70"/>
        <end position="301"/>
    </location>
</feature>
<gene>
    <name evidence="2" type="ORF">V5E97_22535</name>
</gene>
<dbReference type="InterPro" id="IPR050312">
    <property type="entry name" value="IolE/XylAMocC-like"/>
</dbReference>
<proteinExistence type="predicted"/>
<dbReference type="InterPro" id="IPR036237">
    <property type="entry name" value="Xyl_isomerase-like_sf"/>
</dbReference>
<evidence type="ECO:0000259" key="1">
    <source>
        <dbReference type="Pfam" id="PF01261"/>
    </source>
</evidence>
<dbReference type="RefSeq" id="WP_406693815.1">
    <property type="nucleotide sequence ID" value="NZ_CP155447.1"/>
</dbReference>
<dbReference type="InterPro" id="IPR013022">
    <property type="entry name" value="Xyl_isomerase-like_TIM-brl"/>
</dbReference>
<dbReference type="GO" id="GO:0016853">
    <property type="term" value="F:isomerase activity"/>
    <property type="evidence" value="ECO:0007669"/>
    <property type="project" value="UniProtKB-KW"/>
</dbReference>
<dbReference type="PANTHER" id="PTHR12110">
    <property type="entry name" value="HYDROXYPYRUVATE ISOMERASE"/>
    <property type="match status" value="1"/>
</dbReference>
<dbReference type="PANTHER" id="PTHR12110:SF21">
    <property type="entry name" value="XYLOSE ISOMERASE-LIKE TIM BARREL DOMAIN-CONTAINING PROTEIN"/>
    <property type="match status" value="1"/>
</dbReference>
<reference evidence="2" key="1">
    <citation type="submission" date="2024-05" db="EMBL/GenBank/DDBJ databases">
        <title>Planctomycetes of the genus Singulisphaera possess chitinolytic capabilities.</title>
        <authorList>
            <person name="Ivanova A."/>
        </authorList>
    </citation>
    <scope>NUCLEOTIDE SEQUENCE</scope>
    <source>
        <strain evidence="2">Ch08T</strain>
    </source>
</reference>
<dbReference type="Pfam" id="PF01261">
    <property type="entry name" value="AP_endonuc_2"/>
    <property type="match status" value="1"/>
</dbReference>
<dbReference type="SUPFAM" id="SSF51658">
    <property type="entry name" value="Xylose isomerase-like"/>
    <property type="match status" value="1"/>
</dbReference>
<sequence>MKQPTLRRDEEDLPEPTRRAWIASMALGVAASSALVRRATALAEQGADRLTLSIGTYSLKGMALEEAVPAVAGIGYDGIEIAVQPGFDGEPLKMPAGRRKTVRGLLADHGLILTALMEQISPSPDAKQHQADLDRLRLVFELAHDLNPKQPPLVQTVLGGGAWEERKNLFRDRLADWLAVAEDAKVTLAIKPHRGGAMSRPDEAIWLIRQLGDSPRLRMVYDYSHYAFRDMTVDDTVRTALPYTAHIAVKDAVRDGEKVKFVLAGSSGLFDYAALLRRLFQGGYRGDVCCEVSSMVSREPGYDGVAAAKTCYRNLAAAFKEANVARP</sequence>
<name>A0AAU7C8N1_9BACT</name>
<accession>A0AAU7C8N1</accession>
<dbReference type="AlphaFoldDB" id="A0AAU7C8N1"/>
<dbReference type="Gene3D" id="3.20.20.150">
    <property type="entry name" value="Divalent-metal-dependent TIM barrel enzymes"/>
    <property type="match status" value="1"/>
</dbReference>
<dbReference type="EMBL" id="CP155447">
    <property type="protein sequence ID" value="XBH01126.1"/>
    <property type="molecule type" value="Genomic_DNA"/>
</dbReference>
<protein>
    <submittedName>
        <fullName evidence="2">Sugar phosphate isomerase/epimerase</fullName>
    </submittedName>
</protein>
<evidence type="ECO:0000313" key="2">
    <source>
        <dbReference type="EMBL" id="XBH01126.1"/>
    </source>
</evidence>
<organism evidence="2">
    <name type="scientific">Singulisphaera sp. Ch08</name>
    <dbReference type="NCBI Taxonomy" id="3120278"/>
    <lineage>
        <taxon>Bacteria</taxon>
        <taxon>Pseudomonadati</taxon>
        <taxon>Planctomycetota</taxon>
        <taxon>Planctomycetia</taxon>
        <taxon>Isosphaerales</taxon>
        <taxon>Isosphaeraceae</taxon>
        <taxon>Singulisphaera</taxon>
    </lineage>
</organism>